<comment type="caution">
    <text evidence="1">The sequence shown here is derived from an EMBL/GenBank/DDBJ whole genome shotgun (WGS) entry which is preliminary data.</text>
</comment>
<name>A0ACC3C431_PYRYE</name>
<dbReference type="Proteomes" id="UP000798662">
    <property type="component" value="Chromosome 2"/>
</dbReference>
<organism evidence="1 2">
    <name type="scientific">Pyropia yezoensis</name>
    <name type="common">Susabi-nori</name>
    <name type="synonym">Porphyra yezoensis</name>
    <dbReference type="NCBI Taxonomy" id="2788"/>
    <lineage>
        <taxon>Eukaryota</taxon>
        <taxon>Rhodophyta</taxon>
        <taxon>Bangiophyceae</taxon>
        <taxon>Bangiales</taxon>
        <taxon>Bangiaceae</taxon>
        <taxon>Pyropia</taxon>
    </lineage>
</organism>
<proteinExistence type="predicted"/>
<sequence>MVPPRMAAAVAAATTTAVATPTVRGLWRASALATAAAAAAGRPTPPADRRASAAPPAGAASAAATTAATAAAAAVAPVVSASSNSSGGGSGSVGGGGRQRRGDAPPTVRLSELFASVQGEGPHTGRPSLFVRLGLCNLECAWCDTAYTWLYTDDTLARVRGRAPPGTPLPATPYAPAAELTRLSPAALLAAATAAAPRGVRAAVLTGGEPLLHARALAEVIPALLAGEPAAAAAAGPTGGAAGAPEGASAAGGRGGGGGGGWGGGADGVGGGRPPTAAAAAEGATAAAAAAVAAAAAGTTGGPLARRRRPPWAVEIETNGTLSPAALPAGVTYNVSPKLGNSWQPASRRLVPAALREYAALVGDGRGGCFKFVVGSDADLAEVDAVVRLAGVDPQAVWLMPLGTSADDIRDRGAWLVPHCVERGYHYSHRVHVALWGDRRGV</sequence>
<evidence type="ECO:0000313" key="2">
    <source>
        <dbReference type="Proteomes" id="UP000798662"/>
    </source>
</evidence>
<evidence type="ECO:0000313" key="1">
    <source>
        <dbReference type="EMBL" id="KAK1864486.1"/>
    </source>
</evidence>
<gene>
    <name evidence="1" type="ORF">I4F81_007032</name>
</gene>
<accession>A0ACC3C431</accession>
<reference evidence="1" key="1">
    <citation type="submission" date="2019-11" db="EMBL/GenBank/DDBJ databases">
        <title>Nori genome reveals adaptations in red seaweeds to the harsh intertidal environment.</title>
        <authorList>
            <person name="Wang D."/>
            <person name="Mao Y."/>
        </authorList>
    </citation>
    <scope>NUCLEOTIDE SEQUENCE</scope>
    <source>
        <tissue evidence="1">Gametophyte</tissue>
    </source>
</reference>
<keyword evidence="2" id="KW-1185">Reference proteome</keyword>
<dbReference type="EMBL" id="CM020619">
    <property type="protein sequence ID" value="KAK1864486.1"/>
    <property type="molecule type" value="Genomic_DNA"/>
</dbReference>
<protein>
    <submittedName>
        <fullName evidence="1">Uncharacterized protein</fullName>
    </submittedName>
</protein>